<dbReference type="SMART" id="SM00924">
    <property type="entry name" value="MgtE_N"/>
    <property type="match status" value="1"/>
</dbReference>
<evidence type="ECO:0000259" key="10">
    <source>
        <dbReference type="PROSITE" id="PS51371"/>
    </source>
</evidence>
<dbReference type="InterPro" id="IPR036739">
    <property type="entry name" value="SLC41_membr_dom_sf"/>
</dbReference>
<evidence type="ECO:0000313" key="12">
    <source>
        <dbReference type="Proteomes" id="UP000217033"/>
    </source>
</evidence>
<gene>
    <name evidence="11" type="primary">mgtE</name>
    <name evidence="11" type="ORF">CJF60_01265</name>
</gene>
<feature type="domain" description="CBS" evidence="10">
    <location>
        <begin position="171"/>
        <end position="237"/>
    </location>
</feature>
<dbReference type="EMBL" id="NQMN01000001">
    <property type="protein sequence ID" value="PAF55302.1"/>
    <property type="molecule type" value="Genomic_DNA"/>
</dbReference>
<keyword evidence="8" id="KW-0129">CBS domain</keyword>
<dbReference type="InterPro" id="IPR006668">
    <property type="entry name" value="Mg_transptr_MgtE_intracell_dom"/>
</dbReference>
<comment type="subcellular location">
    <subcellularLocation>
        <location evidence="9">Cell membrane</location>
        <topology evidence="9">Multi-pass membrane protein</topology>
    </subcellularLocation>
    <subcellularLocation>
        <location evidence="1">Membrane</location>
        <topology evidence="1">Multi-pass membrane protein</topology>
    </subcellularLocation>
</comment>
<evidence type="ECO:0000256" key="3">
    <source>
        <dbReference type="ARBA" id="ARBA00022448"/>
    </source>
</evidence>
<keyword evidence="5 9" id="KW-0460">Magnesium</keyword>
<comment type="function">
    <text evidence="9">Acts as a magnesium transporter.</text>
</comment>
<evidence type="ECO:0000256" key="4">
    <source>
        <dbReference type="ARBA" id="ARBA00022692"/>
    </source>
</evidence>
<dbReference type="SMART" id="SM00116">
    <property type="entry name" value="CBS"/>
    <property type="match status" value="2"/>
</dbReference>
<evidence type="ECO:0000256" key="1">
    <source>
        <dbReference type="ARBA" id="ARBA00004141"/>
    </source>
</evidence>
<keyword evidence="9" id="KW-0479">Metal-binding</keyword>
<accession>A0ABX4H655</accession>
<dbReference type="Gene3D" id="1.10.357.20">
    <property type="entry name" value="SLC41 divalent cation transporters, integral membrane domain"/>
    <property type="match status" value="1"/>
</dbReference>
<dbReference type="PANTHER" id="PTHR43773">
    <property type="entry name" value="MAGNESIUM TRANSPORTER MGTE"/>
    <property type="match status" value="1"/>
</dbReference>
<comment type="caution">
    <text evidence="11">The sequence shown here is derived from an EMBL/GenBank/DDBJ whole genome shotgun (WGS) entry which is preliminary data.</text>
</comment>
<evidence type="ECO:0000256" key="2">
    <source>
        <dbReference type="ARBA" id="ARBA00009749"/>
    </source>
</evidence>
<evidence type="ECO:0000256" key="5">
    <source>
        <dbReference type="ARBA" id="ARBA00022842"/>
    </source>
</evidence>
<dbReference type="SUPFAM" id="SSF54631">
    <property type="entry name" value="CBS-domain pair"/>
    <property type="match status" value="1"/>
</dbReference>
<feature type="transmembrane region" description="Helical" evidence="9">
    <location>
        <begin position="351"/>
        <end position="373"/>
    </location>
</feature>
<evidence type="ECO:0000313" key="11">
    <source>
        <dbReference type="EMBL" id="PAF55302.1"/>
    </source>
</evidence>
<evidence type="ECO:0000256" key="7">
    <source>
        <dbReference type="ARBA" id="ARBA00023136"/>
    </source>
</evidence>
<keyword evidence="12" id="KW-1185">Reference proteome</keyword>
<dbReference type="NCBIfam" id="TIGR00400">
    <property type="entry name" value="mgtE"/>
    <property type="match status" value="1"/>
</dbReference>
<dbReference type="InterPro" id="IPR006667">
    <property type="entry name" value="SLC41_membr_dom"/>
</dbReference>
<feature type="transmembrane region" description="Helical" evidence="9">
    <location>
        <begin position="481"/>
        <end position="505"/>
    </location>
</feature>
<dbReference type="Pfam" id="PF00571">
    <property type="entry name" value="CBS"/>
    <property type="match status" value="2"/>
</dbReference>
<keyword evidence="6 9" id="KW-1133">Transmembrane helix</keyword>
<dbReference type="Pfam" id="PF03448">
    <property type="entry name" value="MgtE_N"/>
    <property type="match status" value="1"/>
</dbReference>
<feature type="transmembrane region" description="Helical" evidence="9">
    <location>
        <begin position="439"/>
        <end position="469"/>
    </location>
</feature>
<dbReference type="PANTHER" id="PTHR43773:SF1">
    <property type="entry name" value="MAGNESIUM TRANSPORTER MGTE"/>
    <property type="match status" value="1"/>
</dbReference>
<keyword evidence="7 9" id="KW-0472">Membrane</keyword>
<dbReference type="SUPFAM" id="SSF158791">
    <property type="entry name" value="MgtE N-terminal domain-like"/>
    <property type="match status" value="1"/>
</dbReference>
<dbReference type="Gene3D" id="1.25.60.10">
    <property type="entry name" value="MgtE N-terminal domain-like"/>
    <property type="match status" value="1"/>
</dbReference>
<dbReference type="InterPro" id="IPR006669">
    <property type="entry name" value="MgtE_transporter"/>
</dbReference>
<dbReference type="PROSITE" id="PS51371">
    <property type="entry name" value="CBS"/>
    <property type="match status" value="1"/>
</dbReference>
<dbReference type="SUPFAM" id="SSF161093">
    <property type="entry name" value="MgtE membrane domain-like"/>
    <property type="match status" value="1"/>
</dbReference>
<organism evidence="11 12">
    <name type="scientific">Mycoplasmopsis agassizii</name>
    <dbReference type="NCBI Taxonomy" id="33922"/>
    <lineage>
        <taxon>Bacteria</taxon>
        <taxon>Bacillati</taxon>
        <taxon>Mycoplasmatota</taxon>
        <taxon>Mycoplasmoidales</taxon>
        <taxon>Metamycoplasmataceae</taxon>
        <taxon>Mycoplasmopsis</taxon>
    </lineage>
</organism>
<evidence type="ECO:0000256" key="6">
    <source>
        <dbReference type="ARBA" id="ARBA00022989"/>
    </source>
</evidence>
<keyword evidence="4 9" id="KW-0812">Transmembrane</keyword>
<dbReference type="Pfam" id="PF01769">
    <property type="entry name" value="MgtE"/>
    <property type="match status" value="1"/>
</dbReference>
<name>A0ABX4H655_9BACT</name>
<proteinExistence type="inferred from homology"/>
<evidence type="ECO:0000256" key="9">
    <source>
        <dbReference type="RuleBase" id="RU362011"/>
    </source>
</evidence>
<dbReference type="Proteomes" id="UP000217033">
    <property type="component" value="Unassembled WGS sequence"/>
</dbReference>
<comment type="subunit">
    <text evidence="9">Homodimer.</text>
</comment>
<dbReference type="Gene3D" id="3.10.580.10">
    <property type="entry name" value="CBS-domain"/>
    <property type="match status" value="1"/>
</dbReference>
<protein>
    <recommendedName>
        <fullName evidence="9">Magnesium transporter MgtE</fullName>
    </recommendedName>
</protein>
<evidence type="ECO:0000256" key="8">
    <source>
        <dbReference type="PROSITE-ProRule" id="PRU00703"/>
    </source>
</evidence>
<dbReference type="InterPro" id="IPR038076">
    <property type="entry name" value="MgtE_N_sf"/>
</dbReference>
<dbReference type="InterPro" id="IPR000644">
    <property type="entry name" value="CBS_dom"/>
</dbReference>
<reference evidence="11" key="1">
    <citation type="submission" date="2017-08" db="EMBL/GenBank/DDBJ databases">
        <authorList>
            <person name="Alvarez-Ponce D."/>
            <person name="Weitzman C.L."/>
            <person name="Tillett R.L."/>
            <person name="Sandmeier F.C."/>
            <person name="Tracy C.R."/>
        </authorList>
    </citation>
    <scope>NUCLEOTIDE SEQUENCE [LARGE SCALE GENOMIC DNA]</scope>
    <source>
        <strain evidence="11">PS6</strain>
    </source>
</reference>
<dbReference type="InterPro" id="IPR046342">
    <property type="entry name" value="CBS_dom_sf"/>
</dbReference>
<feature type="transmembrane region" description="Helical" evidence="9">
    <location>
        <begin position="322"/>
        <end position="339"/>
    </location>
</feature>
<sequence>MYNMQYFQDEFNNNEENIETNIPLTSLGSDEQQSDASTLLAESFSKLVRTRNFNDLRELVNITPLSKINESILIMKPIIQVLFFRFLLTKQAAEIFQNLDIDVQAQLLTNFADDLSSEIINELKSDEISDLIEELPSEMTAGILAKVKDEEKRKKINEILKFEDDQVGSIMAVDIVSIESDISLKDALRKIKNAYGKNKDLRHYFFVTDDKGKLSGAITLEDLIFNPRNDLVKDHKFQVYAAKTSDSIQESQNLFAKQNMSVIPVVNNFNYLSGILTSESMFDEIELQASEDIYSRASVKVEDVETFEYVSAPVKSIVKSRLFWIVLLLIVATFSQIIIEVFSNVVDQKLGSWVSISILTSLLPILSGAAGNAGSQSSVTISRAAALGELKGIKGKKIVAREVKIGLIIGALLFVVNIIRLSIYFAISGDFVTSRNNTLVIIFVSSLVLFLILVLSKFLGTWLTLVAIFFKKDPAVLSAPLITTILDTISIAIFYALIIGLFLALDSAAVQFTIINN</sequence>
<keyword evidence="9" id="KW-1003">Cell membrane</keyword>
<keyword evidence="3 9" id="KW-0813">Transport</keyword>
<feature type="transmembrane region" description="Helical" evidence="9">
    <location>
        <begin position="405"/>
        <end position="427"/>
    </location>
</feature>
<comment type="similarity">
    <text evidence="2 9">Belongs to the SLC41A transporter family.</text>
</comment>